<evidence type="ECO:0000313" key="3">
    <source>
        <dbReference type="Proteomes" id="UP000659630"/>
    </source>
</evidence>
<accession>A0A923I6D2</accession>
<dbReference type="Gene3D" id="3.40.50.2000">
    <property type="entry name" value="Glycogen Phosphorylase B"/>
    <property type="match status" value="2"/>
</dbReference>
<keyword evidence="3" id="KW-1185">Reference proteome</keyword>
<dbReference type="PANTHER" id="PTHR43174:SF3">
    <property type="entry name" value="UDP-N-ACETYLGLUCOSAMINE 2-EPIMERASE"/>
    <property type="match status" value="1"/>
</dbReference>
<dbReference type="EC" id="3.2.1.183" evidence="2"/>
<reference evidence="2" key="1">
    <citation type="submission" date="2020-08" db="EMBL/GenBank/DDBJ databases">
        <title>Genome public.</title>
        <authorList>
            <person name="Liu C."/>
            <person name="Sun Q."/>
        </authorList>
    </citation>
    <scope>NUCLEOTIDE SEQUENCE</scope>
    <source>
        <strain evidence="2">BX8</strain>
    </source>
</reference>
<sequence length="401" mass="42587">MSGAKKRRVAVVTGTRAEYGLLRPVCQKLLASDELELELVVTGAHLSEKYGGTVAEIEADGMPIAARIPILNHPSTDLGTCLTIGDAVGRFAEQFSASRPDCVLVLGDRYEIFAAATAAAVLRIPLAHISGGDVTAGAADEFFRHSITKMASVHFPSCSQYAARIIRMGEEPQRVFNVGGLGDENIRTMRLLSREELGQAFGFDFTAPYLLVTYHPATLGGDPAAEVSELLDALDAFPEMGLIFTKANADAGGEAINALLDRYTASRRNAAAFTSMGARGYLSAMNFCAAVVGNSSSGVVEAPSFHKPTVNIGDRQKGRLRCRSILDCGTARDEIVKALRTALSPAFGLQCKAARSPYNGGDTSGMIVSLLGAFLDSGLAHRPKMFYDMPACAGCEKGEEH</sequence>
<dbReference type="AlphaFoldDB" id="A0A923I6D2"/>
<protein>
    <submittedName>
        <fullName evidence="2">UDP-N-acetylglucosamine 2-epimerase (Hydrolyzing)</fullName>
        <ecNumber evidence="2">3.2.1.183</ecNumber>
    </submittedName>
</protein>
<dbReference type="NCBIfam" id="TIGR03568">
    <property type="entry name" value="NeuC_NnaA"/>
    <property type="match status" value="1"/>
</dbReference>
<keyword evidence="2" id="KW-0378">Hydrolase</keyword>
<dbReference type="EMBL" id="JACONZ010000001">
    <property type="protein sequence ID" value="MBC5580639.1"/>
    <property type="molecule type" value="Genomic_DNA"/>
</dbReference>
<dbReference type="Pfam" id="PF02350">
    <property type="entry name" value="Epimerase_2"/>
    <property type="match status" value="1"/>
</dbReference>
<comment type="caution">
    <text evidence="2">The sequence shown here is derived from an EMBL/GenBank/DDBJ whole genome shotgun (WGS) entry which is preliminary data.</text>
</comment>
<proteinExistence type="predicted"/>
<dbReference type="InterPro" id="IPR029767">
    <property type="entry name" value="WecB-like"/>
</dbReference>
<feature type="domain" description="UDP-N-acetylglucosamine 2-epimerase" evidence="1">
    <location>
        <begin position="29"/>
        <end position="371"/>
    </location>
</feature>
<dbReference type="PANTHER" id="PTHR43174">
    <property type="entry name" value="UDP-N-ACETYLGLUCOSAMINE 2-EPIMERASE"/>
    <property type="match status" value="1"/>
</dbReference>
<dbReference type="RefSeq" id="WP_186886978.1">
    <property type="nucleotide sequence ID" value="NZ_JACONZ010000001.1"/>
</dbReference>
<gene>
    <name evidence="2" type="primary">neuC</name>
    <name evidence="2" type="ORF">H8S23_03885</name>
</gene>
<keyword evidence="2" id="KW-0326">Glycosidase</keyword>
<dbReference type="InterPro" id="IPR003331">
    <property type="entry name" value="UDP_GlcNAc_Epimerase_2_dom"/>
</dbReference>
<dbReference type="CDD" id="cd03786">
    <property type="entry name" value="GTB_UDP-GlcNAc_2-Epimerase"/>
    <property type="match status" value="1"/>
</dbReference>
<dbReference type="SUPFAM" id="SSF53756">
    <property type="entry name" value="UDP-Glycosyltransferase/glycogen phosphorylase"/>
    <property type="match status" value="1"/>
</dbReference>
<evidence type="ECO:0000259" key="1">
    <source>
        <dbReference type="Pfam" id="PF02350"/>
    </source>
</evidence>
<dbReference type="GO" id="GO:0004553">
    <property type="term" value="F:hydrolase activity, hydrolyzing O-glycosyl compounds"/>
    <property type="evidence" value="ECO:0007669"/>
    <property type="project" value="InterPro"/>
</dbReference>
<organism evidence="2 3">
    <name type="scientific">Anaerofilum hominis</name>
    <dbReference type="NCBI Taxonomy" id="2763016"/>
    <lineage>
        <taxon>Bacteria</taxon>
        <taxon>Bacillati</taxon>
        <taxon>Bacillota</taxon>
        <taxon>Clostridia</taxon>
        <taxon>Eubacteriales</taxon>
        <taxon>Oscillospiraceae</taxon>
        <taxon>Anaerofilum</taxon>
    </lineage>
</organism>
<dbReference type="GO" id="GO:0006047">
    <property type="term" value="P:UDP-N-acetylglucosamine metabolic process"/>
    <property type="evidence" value="ECO:0007669"/>
    <property type="project" value="InterPro"/>
</dbReference>
<dbReference type="InterPro" id="IPR020004">
    <property type="entry name" value="UDP-GlcNAc_Epase"/>
</dbReference>
<name>A0A923I6D2_9FIRM</name>
<dbReference type="Proteomes" id="UP000659630">
    <property type="component" value="Unassembled WGS sequence"/>
</dbReference>
<evidence type="ECO:0000313" key="2">
    <source>
        <dbReference type="EMBL" id="MBC5580639.1"/>
    </source>
</evidence>